<keyword evidence="6" id="KW-1185">Reference proteome</keyword>
<dbReference type="InterPro" id="IPR035224">
    <property type="entry name" value="Usher_TcfC"/>
</dbReference>
<proteinExistence type="predicted"/>
<evidence type="ECO:0000259" key="2">
    <source>
        <dbReference type="Pfam" id="PF15976"/>
    </source>
</evidence>
<accession>A0AA91EF73</accession>
<comment type="caution">
    <text evidence="5">The sequence shown here is derived from an EMBL/GenBank/DDBJ whole genome shotgun (WGS) entry which is preliminary data.</text>
</comment>
<organism evidence="5 6">
    <name type="scientific">Obesumbacterium proteus ATCC 12841</name>
    <dbReference type="NCBI Taxonomy" id="1354268"/>
    <lineage>
        <taxon>Bacteria</taxon>
        <taxon>Pseudomonadati</taxon>
        <taxon>Pseudomonadota</taxon>
        <taxon>Gammaproteobacteria</taxon>
        <taxon>Enterobacterales</taxon>
        <taxon>Hafniaceae</taxon>
        <taxon>Obesumbacterium</taxon>
    </lineage>
</organism>
<reference evidence="5 6" key="1">
    <citation type="submission" date="2016-04" db="EMBL/GenBank/DDBJ databases">
        <title>ATOL: Assembling a taxonomically balanced genome-scale reconstruction of the evolutionary history of the Enterobacteriaceae.</title>
        <authorList>
            <person name="Plunkett G.III."/>
            <person name="Neeno-Eckwall E.C."/>
            <person name="Glasner J.D."/>
            <person name="Perna N.T."/>
        </authorList>
    </citation>
    <scope>NUCLEOTIDE SEQUENCE [LARGE SCALE GENOMIC DNA]</scope>
    <source>
        <strain evidence="5 6">ATCC 12841</strain>
    </source>
</reference>
<evidence type="ECO:0000256" key="1">
    <source>
        <dbReference type="ARBA" id="ARBA00022729"/>
    </source>
</evidence>
<evidence type="ECO:0000259" key="3">
    <source>
        <dbReference type="Pfam" id="PF16967"/>
    </source>
</evidence>
<protein>
    <submittedName>
        <fullName evidence="5">Alpha-fimbriae usher protein</fullName>
    </submittedName>
</protein>
<evidence type="ECO:0000259" key="4">
    <source>
        <dbReference type="Pfam" id="PF17271"/>
    </source>
</evidence>
<feature type="domain" description="Pilus assembly protein C-terminal" evidence="2">
    <location>
        <begin position="785"/>
        <end position="875"/>
    </location>
</feature>
<dbReference type="RefSeq" id="WP_064645466.1">
    <property type="nucleotide sequence ID" value="NZ_LXEX01000061.1"/>
</dbReference>
<dbReference type="EMBL" id="LXEX01000061">
    <property type="protein sequence ID" value="OAT57117.1"/>
    <property type="molecule type" value="Genomic_DNA"/>
</dbReference>
<gene>
    <name evidence="5" type="ORF">M993_04321</name>
</gene>
<dbReference type="Pfam" id="PF16967">
    <property type="entry name" value="TcfC"/>
    <property type="match status" value="1"/>
</dbReference>
<dbReference type="AlphaFoldDB" id="A0AA91EF73"/>
<sequence>MGQKKIKIYLGALFLLPMTLSLMASITVPAGFEELVTGQKLFLDVSLLGQSVGIFEANVNFETIQFSNPSEVLKALNLPIKSDDVRYQELLKKLSSPLPRHGDLSCSSNNNAPGCGYIKSKDIDLIYDENESKINVFVDPLILPVSNGKELYFSPTTQTESAFIHQQMLNVVGDKDYKSLSLQGSGALGLLTDGYIGFDWSLASYSSSGVDSKNINVDDAYYRYSLGKRHYVQAGRMDSRDLSSNLGGNINFTMLPLGAISGARVGTSLSYLNQAEAGKGSPITVLLSTKSRVDAYRGNQLLGTFYLPNGSNNLDTSNFPTGSYQVTLKIYEDNNLVRTEDQPFTRSGGIGDGTVQWFLQVGQTAKRQLFSSGDSGDDDSADPPTHQVVQTGFKAPLPQNFVATVGIAKVASDSYAEGGLEWDHTFATGFIDGNLSIQGNYFYGNDGSHGNVQQISYNDGFSLSFYRNDAHASTCSGDSVDDYVDIGCYTSMTANFAVPIGGWTASLAWTYNETARVSDYYDTSVPFEDNMIRNTQNNSTSNTYQISLNRSDSFSGLMISTRVGGYKRVSGDGNDDDNGIYIGFTLTRNNNTDRAQPQTNSSLSADYRTSKTGDDQLLYTASKNWDWGENNNRELGIDLGGTNTDYVNGSVHGKTDGQYGDASITLSDSYDNQENKHNTSVSGTWNSSFAIARSGIYWGPGGSGMPSAAVAVKIADGVDDDDQDAKVNVSVGGGGFAEMASGSKALFPISGFNMSQVSVEESELARGGSTAVITSGSGKQNLFMLPGKLKVREVKMESHYTFAGRMFSHEGKPLPYGVVLNASMYASTADGSFTAEMNKKADALYLLSQHQIYQCKVNVKAKRDVIRFVGDTTCEITTLASLPEELQSVAQLHGLHDKNADNNIAANMSEGK</sequence>
<evidence type="ECO:0000313" key="6">
    <source>
        <dbReference type="Proteomes" id="UP000078431"/>
    </source>
</evidence>
<feature type="domain" description="TcfC Usher-like barrel" evidence="4">
    <location>
        <begin position="354"/>
        <end position="779"/>
    </location>
</feature>
<dbReference type="Pfam" id="PF15976">
    <property type="entry name" value="CooC_C"/>
    <property type="match status" value="1"/>
</dbReference>
<dbReference type="InterPro" id="IPR032636">
    <property type="entry name" value="Pilus_assem_E-set-like_dom"/>
</dbReference>
<dbReference type="Proteomes" id="UP000078431">
    <property type="component" value="Unassembled WGS sequence"/>
</dbReference>
<keyword evidence="1" id="KW-0732">Signal</keyword>
<dbReference type="InterPro" id="IPR031917">
    <property type="entry name" value="Pilus_assem_C"/>
</dbReference>
<name>A0AA91EF73_9GAMM</name>
<feature type="domain" description="Pilus assembly protein E-set like" evidence="3">
    <location>
        <begin position="281"/>
        <end position="345"/>
    </location>
</feature>
<evidence type="ECO:0000313" key="5">
    <source>
        <dbReference type="EMBL" id="OAT57117.1"/>
    </source>
</evidence>
<dbReference type="Pfam" id="PF17271">
    <property type="entry name" value="Usher_TcfC"/>
    <property type="match status" value="1"/>
</dbReference>